<evidence type="ECO:0000313" key="1">
    <source>
        <dbReference type="EMBL" id="PLT82079.1"/>
    </source>
</evidence>
<organism evidence="1 2">
    <name type="scientific">Mediterraneibacter gnavus</name>
    <name type="common">Ruminococcus gnavus</name>
    <dbReference type="NCBI Taxonomy" id="33038"/>
    <lineage>
        <taxon>Bacteria</taxon>
        <taxon>Bacillati</taxon>
        <taxon>Bacillota</taxon>
        <taxon>Clostridia</taxon>
        <taxon>Lachnospirales</taxon>
        <taxon>Lachnospiraceae</taxon>
        <taxon>Mediterraneibacter</taxon>
    </lineage>
</organism>
<accession>A0A2N5PWP8</accession>
<dbReference type="RefSeq" id="WP_101882955.1">
    <property type="nucleotide sequence ID" value="NZ_NIHW01000047.1"/>
</dbReference>
<protein>
    <submittedName>
        <fullName evidence="1">Uncharacterized protein</fullName>
    </submittedName>
</protein>
<proteinExistence type="predicted"/>
<reference evidence="1 2" key="1">
    <citation type="journal article" date="2017" name="Genome Med.">
        <title>A novel Ruminococcus gnavus clade enriched in inflammatory bowel disease patients.</title>
        <authorList>
            <person name="Hall A.B."/>
            <person name="Yassour M."/>
            <person name="Sauk J."/>
            <person name="Garner A."/>
            <person name="Jiang X."/>
            <person name="Arthur T."/>
            <person name="Lagoudas G.K."/>
            <person name="Vatanen T."/>
            <person name="Fornelos N."/>
            <person name="Wilson R."/>
            <person name="Bertha M."/>
            <person name="Cohen M."/>
            <person name="Garber J."/>
            <person name="Khalili H."/>
            <person name="Gevers D."/>
            <person name="Ananthakrishnan A.N."/>
            <person name="Kugathasan S."/>
            <person name="Lander E.S."/>
            <person name="Blainey P."/>
            <person name="Vlamakis H."/>
            <person name="Xavier R.J."/>
            <person name="Huttenhower C."/>
        </authorList>
    </citation>
    <scope>NUCLEOTIDE SEQUENCE [LARGE SCALE GENOMIC DNA]</scope>
    <source>
        <strain evidence="1 2">RJX1128</strain>
    </source>
</reference>
<dbReference type="EMBL" id="NIHW01000047">
    <property type="protein sequence ID" value="PLT82079.1"/>
    <property type="molecule type" value="Genomic_DNA"/>
</dbReference>
<gene>
    <name evidence="1" type="ORF">CDL20_13965</name>
</gene>
<dbReference type="AlphaFoldDB" id="A0A2N5PWP8"/>
<comment type="caution">
    <text evidence="1">The sequence shown here is derived from an EMBL/GenBank/DDBJ whole genome shotgun (WGS) entry which is preliminary data.</text>
</comment>
<dbReference type="Proteomes" id="UP000234840">
    <property type="component" value="Unassembled WGS sequence"/>
</dbReference>
<evidence type="ECO:0000313" key="2">
    <source>
        <dbReference type="Proteomes" id="UP000234840"/>
    </source>
</evidence>
<name>A0A2N5PWP8_MEDGN</name>
<sequence>MGLRSFFRSVGNWVKEKVGNAVDWVRDKLSGKRYDESDVADHVDVDAVLAEFRKSINDDIVEAEKKCMRDISSLFSDLIERTQEKFPDLVDIIKTEQDKAEKELNGTIMRYVKEHLSKNDPKFLKVLKMNPGSAKSDALKLATEQALENAEKAFNSRLKKYAEDILREFTSRLNSRISDQEGRMSQRIGELEILQAEAESGQIDVDALKDSSSPVMESAQCIIRMLEMEM</sequence>